<dbReference type="FunFam" id="3.40.50.720:FF:000047">
    <property type="entry name" value="NADP-dependent L-serine/L-allo-threonine dehydrogenase"/>
    <property type="match status" value="1"/>
</dbReference>
<accession>A0AAN9VG29</accession>
<evidence type="ECO:0000256" key="1">
    <source>
        <dbReference type="ARBA" id="ARBA00006484"/>
    </source>
</evidence>
<sequence>MERWRGRVAVVTGASAGIGAAIAYQLQDAGLDVVALARRSEKIPEAVDLARKDAEGRGRVQAQAEGKGRGKLHCLKCDVTSEEDILAAFKWVKANTAGVDVLVNNAGCTGNTGLTETNTAEWKRILNLNVLALSICTREAIQQMMVRGVDDGHIVHIGSITGHIQPIFPQYSMYCASKHAVRVLTEGLRKELVAAKSKIRVTEISPGLVKSDIVNDLKIDPAHVWSLPHMQPEDVADTVIYALGVPPHVQIHEIILRPVGEE</sequence>
<dbReference type="Proteomes" id="UP001378592">
    <property type="component" value="Unassembled WGS sequence"/>
</dbReference>
<dbReference type="PANTHER" id="PTHR43115">
    <property type="entry name" value="DEHYDROGENASE/REDUCTASE SDR FAMILY MEMBER 11"/>
    <property type="match status" value="1"/>
</dbReference>
<proteinExistence type="inferred from homology"/>
<dbReference type="Pfam" id="PF00106">
    <property type="entry name" value="adh_short"/>
    <property type="match status" value="1"/>
</dbReference>
<keyword evidence="5" id="KW-1185">Reference proteome</keyword>
<evidence type="ECO:0000313" key="5">
    <source>
        <dbReference type="Proteomes" id="UP001378592"/>
    </source>
</evidence>
<dbReference type="AlphaFoldDB" id="A0AAN9VG29"/>
<comment type="similarity">
    <text evidence="1 3">Belongs to the short-chain dehydrogenases/reductases (SDR) family.</text>
</comment>
<dbReference type="PRINTS" id="PR00081">
    <property type="entry name" value="GDHRDH"/>
</dbReference>
<dbReference type="PRINTS" id="PR00080">
    <property type="entry name" value="SDRFAMILY"/>
</dbReference>
<evidence type="ECO:0008006" key="6">
    <source>
        <dbReference type="Google" id="ProtNLM"/>
    </source>
</evidence>
<dbReference type="GO" id="GO:0016616">
    <property type="term" value="F:oxidoreductase activity, acting on the CH-OH group of donors, NAD or NADP as acceptor"/>
    <property type="evidence" value="ECO:0007669"/>
    <property type="project" value="UniProtKB-ARBA"/>
</dbReference>
<dbReference type="Gene3D" id="3.40.50.720">
    <property type="entry name" value="NAD(P)-binding Rossmann-like Domain"/>
    <property type="match status" value="1"/>
</dbReference>
<evidence type="ECO:0000256" key="2">
    <source>
        <dbReference type="ARBA" id="ARBA00023002"/>
    </source>
</evidence>
<protein>
    <recommendedName>
        <fullName evidence="6">Farnesol dehydrogenase</fullName>
    </recommendedName>
</protein>
<evidence type="ECO:0000313" key="4">
    <source>
        <dbReference type="EMBL" id="KAK7864244.1"/>
    </source>
</evidence>
<dbReference type="EMBL" id="JAZDUA010000207">
    <property type="protein sequence ID" value="KAK7864244.1"/>
    <property type="molecule type" value="Genomic_DNA"/>
</dbReference>
<gene>
    <name evidence="4" type="ORF">R5R35_009512</name>
</gene>
<comment type="caution">
    <text evidence="4">The sequence shown here is derived from an EMBL/GenBank/DDBJ whole genome shotgun (WGS) entry which is preliminary data.</text>
</comment>
<dbReference type="SUPFAM" id="SSF51735">
    <property type="entry name" value="NAD(P)-binding Rossmann-fold domains"/>
    <property type="match status" value="1"/>
</dbReference>
<reference evidence="4 5" key="1">
    <citation type="submission" date="2024-03" db="EMBL/GenBank/DDBJ databases">
        <title>The genome assembly and annotation of the cricket Gryllus longicercus Weissman &amp; Gray.</title>
        <authorList>
            <person name="Szrajer S."/>
            <person name="Gray D."/>
            <person name="Ylla G."/>
        </authorList>
    </citation>
    <scope>NUCLEOTIDE SEQUENCE [LARGE SCALE GENOMIC DNA]</scope>
    <source>
        <strain evidence="4">DAG 2021-001</strain>
        <tissue evidence="4">Whole body minus gut</tissue>
    </source>
</reference>
<dbReference type="InterPro" id="IPR002347">
    <property type="entry name" value="SDR_fam"/>
</dbReference>
<dbReference type="InterPro" id="IPR036291">
    <property type="entry name" value="NAD(P)-bd_dom_sf"/>
</dbReference>
<keyword evidence="2" id="KW-0560">Oxidoreductase</keyword>
<dbReference type="PANTHER" id="PTHR43115:SF4">
    <property type="entry name" value="DEHYDROGENASE_REDUCTASE SDR FAMILY MEMBER 11"/>
    <property type="match status" value="1"/>
</dbReference>
<organism evidence="4 5">
    <name type="scientific">Gryllus longicercus</name>
    <dbReference type="NCBI Taxonomy" id="2509291"/>
    <lineage>
        <taxon>Eukaryota</taxon>
        <taxon>Metazoa</taxon>
        <taxon>Ecdysozoa</taxon>
        <taxon>Arthropoda</taxon>
        <taxon>Hexapoda</taxon>
        <taxon>Insecta</taxon>
        <taxon>Pterygota</taxon>
        <taxon>Neoptera</taxon>
        <taxon>Polyneoptera</taxon>
        <taxon>Orthoptera</taxon>
        <taxon>Ensifera</taxon>
        <taxon>Gryllidea</taxon>
        <taxon>Grylloidea</taxon>
        <taxon>Gryllidae</taxon>
        <taxon>Gryllinae</taxon>
        <taxon>Gryllus</taxon>
    </lineage>
</organism>
<evidence type="ECO:0000256" key="3">
    <source>
        <dbReference type="RuleBase" id="RU000363"/>
    </source>
</evidence>
<name>A0AAN9VG29_9ORTH</name>